<gene>
    <name evidence="2" type="ORF">JOL79_31750</name>
</gene>
<dbReference type="Gene3D" id="3.30.450.180">
    <property type="match status" value="1"/>
</dbReference>
<evidence type="ECO:0000313" key="2">
    <source>
        <dbReference type="EMBL" id="MBP2708363.1"/>
    </source>
</evidence>
<proteinExistence type="predicted"/>
<keyword evidence="3" id="KW-1185">Reference proteome</keyword>
<dbReference type="PROSITE" id="PS50943">
    <property type="entry name" value="HTH_CROC1"/>
    <property type="match status" value="1"/>
</dbReference>
<dbReference type="Proteomes" id="UP000674234">
    <property type="component" value="Unassembled WGS sequence"/>
</dbReference>
<dbReference type="GO" id="GO:0003677">
    <property type="term" value="F:DNA binding"/>
    <property type="evidence" value="ECO:0007669"/>
    <property type="project" value="InterPro"/>
</dbReference>
<feature type="domain" description="HTH cro/C1-type" evidence="1">
    <location>
        <begin position="38"/>
        <end position="85"/>
    </location>
</feature>
<dbReference type="PANTHER" id="PTHR35010:SF2">
    <property type="entry name" value="BLL4672 PROTEIN"/>
    <property type="match status" value="1"/>
</dbReference>
<protein>
    <submittedName>
        <fullName evidence="2">Helix-turn-helix domain-containing protein</fullName>
    </submittedName>
</protein>
<dbReference type="SUPFAM" id="SSF47413">
    <property type="entry name" value="lambda repressor-like DNA-binding domains"/>
    <property type="match status" value="1"/>
</dbReference>
<dbReference type="RefSeq" id="WP_210159628.1">
    <property type="nucleotide sequence ID" value="NZ_JAFCNB010000031.1"/>
</dbReference>
<accession>A0A940WS41</accession>
<organism evidence="2 3">
    <name type="scientific">Microbispora oryzae</name>
    <dbReference type="NCBI Taxonomy" id="2806554"/>
    <lineage>
        <taxon>Bacteria</taxon>
        <taxon>Bacillati</taxon>
        <taxon>Actinomycetota</taxon>
        <taxon>Actinomycetes</taxon>
        <taxon>Streptosporangiales</taxon>
        <taxon>Streptosporangiaceae</taxon>
        <taxon>Microbispora</taxon>
    </lineage>
</organism>
<name>A0A940WS41_9ACTN</name>
<dbReference type="CDD" id="cd00093">
    <property type="entry name" value="HTH_XRE"/>
    <property type="match status" value="1"/>
</dbReference>
<reference evidence="2" key="1">
    <citation type="submission" date="2021-02" db="EMBL/GenBank/DDBJ databases">
        <title>Draft genome sequence of Microbispora sp. RL4-1S isolated from rice leaves in Thailand.</title>
        <authorList>
            <person name="Muangham S."/>
            <person name="Duangmal K."/>
        </authorList>
    </citation>
    <scope>NUCLEOTIDE SEQUENCE</scope>
    <source>
        <strain evidence="2">RL4-1S</strain>
    </source>
</reference>
<dbReference type="PANTHER" id="PTHR35010">
    <property type="entry name" value="BLL4672 PROTEIN-RELATED"/>
    <property type="match status" value="1"/>
</dbReference>
<evidence type="ECO:0000313" key="3">
    <source>
        <dbReference type="Proteomes" id="UP000674234"/>
    </source>
</evidence>
<dbReference type="InterPro" id="IPR001387">
    <property type="entry name" value="Cro/C1-type_HTH"/>
</dbReference>
<dbReference type="EMBL" id="JAFCNB010000031">
    <property type="protein sequence ID" value="MBP2708363.1"/>
    <property type="molecule type" value="Genomic_DNA"/>
</dbReference>
<dbReference type="Pfam" id="PF13560">
    <property type="entry name" value="HTH_31"/>
    <property type="match status" value="1"/>
</dbReference>
<dbReference type="Gene3D" id="1.10.260.40">
    <property type="entry name" value="lambda repressor-like DNA-binding domains"/>
    <property type="match status" value="1"/>
</dbReference>
<sequence length="301" mass="33191">MTTTDDGNALGGYLRTRRALVRPEAAGVPDQGNRRVPGLRREEVAFLAGVSSDYYVRLEQGRDRHPSEQVLTAIAGALRLDEDATAYLLQLGRPPSVRRRRPRRREKVGEGIRTLIGTWPLTPAYVHGKYMDVLAANRLSIALSPFSAPGNNAILAAFLEPEMRELHRDWMEMTARVVPYLRSVVGADVDDPRLVEILGELSLRSERFRTLWARQDVKRKSSGISLFDHPQVGPLELRYEKLLIPGTDTQTLVTYHAEPGSDSEERLRLLASMSAAAPVRAGLPPTGVPVARGTLSDGNGG</sequence>
<evidence type="ECO:0000259" key="1">
    <source>
        <dbReference type="PROSITE" id="PS50943"/>
    </source>
</evidence>
<dbReference type="InterPro" id="IPR041413">
    <property type="entry name" value="MLTR_LBD"/>
</dbReference>
<dbReference type="SMART" id="SM00530">
    <property type="entry name" value="HTH_XRE"/>
    <property type="match status" value="1"/>
</dbReference>
<dbReference type="AlphaFoldDB" id="A0A940WS41"/>
<dbReference type="InterPro" id="IPR010982">
    <property type="entry name" value="Lambda_DNA-bd_dom_sf"/>
</dbReference>
<dbReference type="Pfam" id="PF17765">
    <property type="entry name" value="MLTR_LBD"/>
    <property type="match status" value="1"/>
</dbReference>
<comment type="caution">
    <text evidence="2">The sequence shown here is derived from an EMBL/GenBank/DDBJ whole genome shotgun (WGS) entry which is preliminary data.</text>
</comment>